<dbReference type="AlphaFoldDB" id="A0A2S7SPZ8"/>
<dbReference type="PANTHER" id="PTHR34818:SF1">
    <property type="entry name" value="PROTEIN BLI-3"/>
    <property type="match status" value="1"/>
</dbReference>
<evidence type="ECO:0000313" key="3">
    <source>
        <dbReference type="Proteomes" id="UP000239872"/>
    </source>
</evidence>
<name>A0A2S7SPZ8_9BACT</name>
<accession>A0A2S7SPZ8</accession>
<dbReference type="PANTHER" id="PTHR34818">
    <property type="entry name" value="PROTEIN BLI-3"/>
    <property type="match status" value="1"/>
</dbReference>
<dbReference type="InterPro" id="IPR038725">
    <property type="entry name" value="YdaG_split_barrel_FMN-bd"/>
</dbReference>
<proteinExistence type="predicted"/>
<dbReference type="OrthoDB" id="1432662at2"/>
<dbReference type="SUPFAM" id="SSF50475">
    <property type="entry name" value="FMN-binding split barrel"/>
    <property type="match status" value="1"/>
</dbReference>
<keyword evidence="3" id="KW-1185">Reference proteome</keyword>
<evidence type="ECO:0000259" key="1">
    <source>
        <dbReference type="Pfam" id="PF16242"/>
    </source>
</evidence>
<reference evidence="2 3" key="1">
    <citation type="submission" date="2018-01" db="EMBL/GenBank/DDBJ databases">
        <title>A novel member of the phylum Bacteroidetes isolated from glacier ice.</title>
        <authorList>
            <person name="Liu Q."/>
            <person name="Xin Y.-H."/>
        </authorList>
    </citation>
    <scope>NUCLEOTIDE SEQUENCE [LARGE SCALE GENOMIC DNA]</scope>
    <source>
        <strain evidence="2 3">RB1R16</strain>
    </source>
</reference>
<dbReference type="Proteomes" id="UP000239872">
    <property type="component" value="Unassembled WGS sequence"/>
</dbReference>
<sequence length="175" mass="19401">MVIKTDKKMSTKNLSTADAIIKLKEFVDSNATCFFCTNIADGKFDTRPMSSQQVDDEGNVWFLSKKGSDKDFDIKRDDKVQLLYSLSSHSGFMSVQGKATTTDDQAKIDELWTPIAKVWFPEGKEDPSISVIKVTTDGGYYWDTEHGKVVSFIKMAASLVTGETKDDGVQGTMSL</sequence>
<comment type="caution">
    <text evidence="2">The sequence shown here is derived from an EMBL/GenBank/DDBJ whole genome shotgun (WGS) entry which is preliminary data.</text>
</comment>
<feature type="domain" description="General stress protein FMN-binding split barrel" evidence="1">
    <location>
        <begin position="18"/>
        <end position="166"/>
    </location>
</feature>
<dbReference type="InterPro" id="IPR012349">
    <property type="entry name" value="Split_barrel_FMN-bd"/>
</dbReference>
<evidence type="ECO:0000313" key="2">
    <source>
        <dbReference type="EMBL" id="PQJ08824.1"/>
    </source>
</evidence>
<protein>
    <submittedName>
        <fullName evidence="2">General stress protein</fullName>
    </submittedName>
</protein>
<dbReference type="Gene3D" id="2.30.110.10">
    <property type="entry name" value="Electron Transport, Fmn-binding Protein, Chain A"/>
    <property type="match status" value="1"/>
</dbReference>
<dbReference type="InterPro" id="IPR052917">
    <property type="entry name" value="Stress-Dev_Protein"/>
</dbReference>
<gene>
    <name evidence="2" type="ORF">CJD36_022015</name>
</gene>
<dbReference type="EMBL" id="PPSL01000011">
    <property type="protein sequence ID" value="PQJ08824.1"/>
    <property type="molecule type" value="Genomic_DNA"/>
</dbReference>
<dbReference type="Pfam" id="PF16242">
    <property type="entry name" value="Pyrid_ox_like"/>
    <property type="match status" value="1"/>
</dbReference>
<organism evidence="2 3">
    <name type="scientific">Flavipsychrobacter stenotrophus</name>
    <dbReference type="NCBI Taxonomy" id="2077091"/>
    <lineage>
        <taxon>Bacteria</taxon>
        <taxon>Pseudomonadati</taxon>
        <taxon>Bacteroidota</taxon>
        <taxon>Chitinophagia</taxon>
        <taxon>Chitinophagales</taxon>
        <taxon>Chitinophagaceae</taxon>
        <taxon>Flavipsychrobacter</taxon>
    </lineage>
</organism>